<keyword evidence="6" id="KW-0862">Zinc</keyword>
<evidence type="ECO:0000256" key="9">
    <source>
        <dbReference type="ARBA" id="ARBA00049893"/>
    </source>
</evidence>
<keyword evidence="3" id="KW-0808">Transferase</keyword>
<proteinExistence type="inferred from homology"/>
<dbReference type="NCBIfam" id="TIGR00726">
    <property type="entry name" value="peptidoglycan editing factor PgeF"/>
    <property type="match status" value="1"/>
</dbReference>
<evidence type="ECO:0000256" key="2">
    <source>
        <dbReference type="ARBA" id="ARBA00007353"/>
    </source>
</evidence>
<evidence type="ECO:0000256" key="3">
    <source>
        <dbReference type="ARBA" id="ARBA00022679"/>
    </source>
</evidence>
<dbReference type="Gene3D" id="3.60.140.10">
    <property type="entry name" value="CNF1/YfiH-like putative cysteine hydrolases"/>
    <property type="match status" value="1"/>
</dbReference>
<comment type="caution">
    <text evidence="11">The sequence shown here is derived from an EMBL/GenBank/DDBJ whole genome shotgun (WGS) entry which is preliminary data.</text>
</comment>
<dbReference type="GO" id="GO:0005507">
    <property type="term" value="F:copper ion binding"/>
    <property type="evidence" value="ECO:0007669"/>
    <property type="project" value="TreeGrafter"/>
</dbReference>
<dbReference type="PANTHER" id="PTHR30616:SF2">
    <property type="entry name" value="PURINE NUCLEOSIDE PHOSPHORYLASE LACC1"/>
    <property type="match status" value="1"/>
</dbReference>
<evidence type="ECO:0000313" key="12">
    <source>
        <dbReference type="Proteomes" id="UP000177061"/>
    </source>
</evidence>
<evidence type="ECO:0000256" key="4">
    <source>
        <dbReference type="ARBA" id="ARBA00022723"/>
    </source>
</evidence>
<gene>
    <name evidence="11" type="ORF">A3J64_02620</name>
</gene>
<dbReference type="EMBL" id="MHNB01000025">
    <property type="protein sequence ID" value="OGZ36494.1"/>
    <property type="molecule type" value="Genomic_DNA"/>
</dbReference>
<comment type="catalytic activity">
    <reaction evidence="8">
        <text>adenosine + phosphate = alpha-D-ribose 1-phosphate + adenine</text>
        <dbReference type="Rhea" id="RHEA:27642"/>
        <dbReference type="ChEBI" id="CHEBI:16335"/>
        <dbReference type="ChEBI" id="CHEBI:16708"/>
        <dbReference type="ChEBI" id="CHEBI:43474"/>
        <dbReference type="ChEBI" id="CHEBI:57720"/>
        <dbReference type="EC" id="2.4.2.1"/>
    </reaction>
    <physiologicalReaction direction="left-to-right" evidence="8">
        <dbReference type="Rhea" id="RHEA:27643"/>
    </physiologicalReaction>
</comment>
<dbReference type="InterPro" id="IPR038371">
    <property type="entry name" value="Cu_polyphenol_OxRdtase_sf"/>
</dbReference>
<name>A0A1G2FEI8_9BACT</name>
<dbReference type="CDD" id="cd16833">
    <property type="entry name" value="YfiH"/>
    <property type="match status" value="1"/>
</dbReference>
<comment type="catalytic activity">
    <reaction evidence="1">
        <text>inosine + phosphate = alpha-D-ribose 1-phosphate + hypoxanthine</text>
        <dbReference type="Rhea" id="RHEA:27646"/>
        <dbReference type="ChEBI" id="CHEBI:17368"/>
        <dbReference type="ChEBI" id="CHEBI:17596"/>
        <dbReference type="ChEBI" id="CHEBI:43474"/>
        <dbReference type="ChEBI" id="CHEBI:57720"/>
        <dbReference type="EC" id="2.4.2.1"/>
    </reaction>
    <physiologicalReaction direction="left-to-right" evidence="1">
        <dbReference type="Rhea" id="RHEA:27647"/>
    </physiologicalReaction>
</comment>
<dbReference type="SUPFAM" id="SSF64438">
    <property type="entry name" value="CNF1/YfiH-like putative cysteine hydrolases"/>
    <property type="match status" value="1"/>
</dbReference>
<dbReference type="InterPro" id="IPR011324">
    <property type="entry name" value="Cytotoxic_necrot_fac-like_cat"/>
</dbReference>
<evidence type="ECO:0000256" key="5">
    <source>
        <dbReference type="ARBA" id="ARBA00022801"/>
    </source>
</evidence>
<reference evidence="11 12" key="1">
    <citation type="journal article" date="2016" name="Nat. Commun.">
        <title>Thousands of microbial genomes shed light on interconnected biogeochemical processes in an aquifer system.</title>
        <authorList>
            <person name="Anantharaman K."/>
            <person name="Brown C.T."/>
            <person name="Hug L.A."/>
            <person name="Sharon I."/>
            <person name="Castelle C.J."/>
            <person name="Probst A.J."/>
            <person name="Thomas B.C."/>
            <person name="Singh A."/>
            <person name="Wilkins M.J."/>
            <person name="Karaoz U."/>
            <person name="Brodie E.L."/>
            <person name="Williams K.H."/>
            <person name="Hubbard S.S."/>
            <person name="Banfield J.F."/>
        </authorList>
    </citation>
    <scope>NUCLEOTIDE SEQUENCE [LARGE SCALE GENOMIC DNA]</scope>
</reference>
<evidence type="ECO:0000256" key="7">
    <source>
        <dbReference type="ARBA" id="ARBA00047989"/>
    </source>
</evidence>
<organism evidence="11 12">
    <name type="scientific">Candidatus Portnoybacteria bacterium RIFCSPHIGHO2_12_FULL_38_9</name>
    <dbReference type="NCBI Taxonomy" id="1801997"/>
    <lineage>
        <taxon>Bacteria</taxon>
        <taxon>Candidatus Portnoyibacteriota</taxon>
    </lineage>
</organism>
<sequence>MPLEFQIFKNYHELRYGLSEKSGGSMKLTGELQKDEAIIKNRETYFSKENISKERIVSAGLVHKNKVKIVNENHAGQKIQDTDGLITSATNLFLTLTVADCFPIYFYEPFSRVIGLAHAGWKSIVKGIISNIIRTMVKNCGAKADKILVGIGPGIQSCHFEIQKDVLENFKKYPFSIIKKEGGIFIDLSEIIFQQLKKSGLLLNHIEKSEECTHCLKEKYFSYRRDKPKTLEAMIAYIGLV</sequence>
<comment type="catalytic activity">
    <reaction evidence="9">
        <text>S-methyl-5'-thioadenosine + phosphate = 5-(methylsulfanyl)-alpha-D-ribose 1-phosphate + adenine</text>
        <dbReference type="Rhea" id="RHEA:11852"/>
        <dbReference type="ChEBI" id="CHEBI:16708"/>
        <dbReference type="ChEBI" id="CHEBI:17509"/>
        <dbReference type="ChEBI" id="CHEBI:43474"/>
        <dbReference type="ChEBI" id="CHEBI:58533"/>
        <dbReference type="EC" id="2.4.2.28"/>
    </reaction>
    <physiologicalReaction direction="left-to-right" evidence="9">
        <dbReference type="Rhea" id="RHEA:11853"/>
    </physiologicalReaction>
</comment>
<protein>
    <recommendedName>
        <fullName evidence="10">Purine nucleoside phosphorylase</fullName>
    </recommendedName>
</protein>
<dbReference type="InterPro" id="IPR003730">
    <property type="entry name" value="Cu_polyphenol_OxRdtase"/>
</dbReference>
<comment type="catalytic activity">
    <reaction evidence="7">
        <text>adenosine + H2O + H(+) = inosine + NH4(+)</text>
        <dbReference type="Rhea" id="RHEA:24408"/>
        <dbReference type="ChEBI" id="CHEBI:15377"/>
        <dbReference type="ChEBI" id="CHEBI:15378"/>
        <dbReference type="ChEBI" id="CHEBI:16335"/>
        <dbReference type="ChEBI" id="CHEBI:17596"/>
        <dbReference type="ChEBI" id="CHEBI:28938"/>
        <dbReference type="EC" id="3.5.4.4"/>
    </reaction>
    <physiologicalReaction direction="left-to-right" evidence="7">
        <dbReference type="Rhea" id="RHEA:24409"/>
    </physiologicalReaction>
</comment>
<dbReference type="GO" id="GO:0017061">
    <property type="term" value="F:S-methyl-5-thioadenosine phosphorylase activity"/>
    <property type="evidence" value="ECO:0007669"/>
    <property type="project" value="UniProtKB-EC"/>
</dbReference>
<evidence type="ECO:0000313" key="11">
    <source>
        <dbReference type="EMBL" id="OGZ36494.1"/>
    </source>
</evidence>
<dbReference type="PANTHER" id="PTHR30616">
    <property type="entry name" value="UNCHARACTERIZED PROTEIN YFIH"/>
    <property type="match status" value="1"/>
</dbReference>
<accession>A0A1G2FEI8</accession>
<evidence type="ECO:0000256" key="8">
    <source>
        <dbReference type="ARBA" id="ARBA00048968"/>
    </source>
</evidence>
<dbReference type="AlphaFoldDB" id="A0A1G2FEI8"/>
<evidence type="ECO:0000256" key="10">
    <source>
        <dbReference type="RuleBase" id="RU361274"/>
    </source>
</evidence>
<comment type="similarity">
    <text evidence="2 10">Belongs to the purine nucleoside phosphorylase YfiH/LACC1 family.</text>
</comment>
<evidence type="ECO:0000256" key="6">
    <source>
        <dbReference type="ARBA" id="ARBA00022833"/>
    </source>
</evidence>
<dbReference type="GO" id="GO:0016787">
    <property type="term" value="F:hydrolase activity"/>
    <property type="evidence" value="ECO:0007669"/>
    <property type="project" value="UniProtKB-KW"/>
</dbReference>
<keyword evidence="5" id="KW-0378">Hydrolase</keyword>
<dbReference type="Pfam" id="PF02578">
    <property type="entry name" value="Cu-oxidase_4"/>
    <property type="match status" value="1"/>
</dbReference>
<dbReference type="STRING" id="1801997.A3J64_02620"/>
<keyword evidence="4" id="KW-0479">Metal-binding</keyword>
<dbReference type="Proteomes" id="UP000177061">
    <property type="component" value="Unassembled WGS sequence"/>
</dbReference>
<evidence type="ECO:0000256" key="1">
    <source>
        <dbReference type="ARBA" id="ARBA00000553"/>
    </source>
</evidence>